<dbReference type="PANTHER" id="PTHR16230:SF4">
    <property type="entry name" value="BIOGENESIS OF LYSOSOME-RELATED ORGANELLES COMPLEX 1 SUBUNIT 4"/>
    <property type="match status" value="1"/>
</dbReference>
<dbReference type="GO" id="GO:0031083">
    <property type="term" value="C:BLOC-1 complex"/>
    <property type="evidence" value="ECO:0007669"/>
    <property type="project" value="TreeGrafter"/>
</dbReference>
<dbReference type="InterPro" id="IPR024857">
    <property type="entry name" value="Cappuccino"/>
</dbReference>
<dbReference type="PANTHER" id="PTHR16230">
    <property type="entry name" value="CAPPUCCINO"/>
    <property type="match status" value="1"/>
</dbReference>
<evidence type="ECO:0000313" key="3">
    <source>
        <dbReference type="Proteomes" id="UP000824782"/>
    </source>
</evidence>
<evidence type="ECO:0000313" key="2">
    <source>
        <dbReference type="EMBL" id="KAG8571481.1"/>
    </source>
</evidence>
<name>A0AAV7BFV4_ENGPU</name>
<organism evidence="2 3">
    <name type="scientific">Engystomops pustulosus</name>
    <name type="common">Tungara frog</name>
    <name type="synonym">Physalaemus pustulosus</name>
    <dbReference type="NCBI Taxonomy" id="76066"/>
    <lineage>
        <taxon>Eukaryota</taxon>
        <taxon>Metazoa</taxon>
        <taxon>Chordata</taxon>
        <taxon>Craniata</taxon>
        <taxon>Vertebrata</taxon>
        <taxon>Euteleostomi</taxon>
        <taxon>Amphibia</taxon>
        <taxon>Batrachia</taxon>
        <taxon>Anura</taxon>
        <taxon>Neobatrachia</taxon>
        <taxon>Hyloidea</taxon>
        <taxon>Leptodactylidae</taxon>
        <taxon>Leiuperinae</taxon>
        <taxon>Engystomops</taxon>
    </lineage>
</organism>
<dbReference type="AlphaFoldDB" id="A0AAV7BFV4"/>
<dbReference type="EMBL" id="WNYA01000005">
    <property type="protein sequence ID" value="KAG8571481.1"/>
    <property type="molecule type" value="Genomic_DNA"/>
</dbReference>
<comment type="caution">
    <text evidence="2">The sequence shown here is derived from an EMBL/GenBank/DDBJ whole genome shotgun (WGS) entry which is preliminary data.</text>
</comment>
<sequence>MELAAGVEQWEPLEEAGGGISRGSPGDSGHVSQSQSVCSGASVGLLNDEDPACTQSCDDLLRSTAAQLSTYLLPAQQSSEMENLDKNLEDLLVRVDEFVGMLDMIRNDTSQVVNEKVPQIYSKAAEMRKLYQKIDLLEAFVKTVGSNVAQMEEQVTQAETNLGTFPNPLKKIFQNFSSSPLFSPSKAASPRTQPTRYEPPTVFRTEDYFPST</sequence>
<dbReference type="Proteomes" id="UP000824782">
    <property type="component" value="Unassembled WGS sequence"/>
</dbReference>
<evidence type="ECO:0000256" key="1">
    <source>
        <dbReference type="SAM" id="MobiDB-lite"/>
    </source>
</evidence>
<gene>
    <name evidence="2" type="ORF">GDO81_011664</name>
</gene>
<evidence type="ECO:0008006" key="4">
    <source>
        <dbReference type="Google" id="ProtNLM"/>
    </source>
</evidence>
<feature type="region of interest" description="Disordered" evidence="1">
    <location>
        <begin position="1"/>
        <end position="35"/>
    </location>
</feature>
<keyword evidence="3" id="KW-1185">Reference proteome</keyword>
<protein>
    <recommendedName>
        <fullName evidence="4">Biogenesis of lysosome-related organelles complex 1 subunit 4</fullName>
    </recommendedName>
</protein>
<reference evidence="2" key="1">
    <citation type="thesis" date="2020" institute="ProQuest LLC" country="789 East Eisenhower Parkway, Ann Arbor, MI, USA">
        <title>Comparative Genomics and Chromosome Evolution.</title>
        <authorList>
            <person name="Mudd A.B."/>
        </authorList>
    </citation>
    <scope>NUCLEOTIDE SEQUENCE</scope>
    <source>
        <strain evidence="2">237g6f4</strain>
        <tissue evidence="2">Blood</tissue>
    </source>
</reference>
<feature type="region of interest" description="Disordered" evidence="1">
    <location>
        <begin position="182"/>
        <end position="212"/>
    </location>
</feature>
<accession>A0AAV7BFV4</accession>
<proteinExistence type="predicted"/>